<name>X0VIR1_9ZZZZ</name>
<evidence type="ECO:0008006" key="7">
    <source>
        <dbReference type="Google" id="ProtNLM"/>
    </source>
</evidence>
<keyword evidence="5" id="KW-0808">Transferase</keyword>
<evidence type="ECO:0000256" key="2">
    <source>
        <dbReference type="ARBA" id="ARBA00004173"/>
    </source>
</evidence>
<dbReference type="EMBL" id="BARS01032759">
    <property type="protein sequence ID" value="GAG18145.1"/>
    <property type="molecule type" value="Genomic_DNA"/>
</dbReference>
<dbReference type="GO" id="GO:0008483">
    <property type="term" value="F:transaminase activity"/>
    <property type="evidence" value="ECO:0007669"/>
    <property type="project" value="UniProtKB-KW"/>
</dbReference>
<dbReference type="PANTHER" id="PTHR45688">
    <property type="match status" value="1"/>
</dbReference>
<evidence type="ECO:0000256" key="1">
    <source>
        <dbReference type="ARBA" id="ARBA00001933"/>
    </source>
</evidence>
<sequence>VKDKKTKEPAPDQTRQLINRCAENGLLIGAVGIFGNVIRVAPPLTINEAEAHESLDIMEKSLLELEE</sequence>
<proteinExistence type="inferred from homology"/>
<gene>
    <name evidence="6" type="ORF">S01H1_50815</name>
</gene>
<feature type="non-terminal residue" evidence="6">
    <location>
        <position position="1"/>
    </location>
</feature>
<dbReference type="SUPFAM" id="SSF53383">
    <property type="entry name" value="PLP-dependent transferases"/>
    <property type="match status" value="1"/>
</dbReference>
<evidence type="ECO:0000256" key="4">
    <source>
        <dbReference type="ARBA" id="ARBA00022576"/>
    </source>
</evidence>
<protein>
    <recommendedName>
        <fullName evidence="7">Aminotransferase class III-fold pyridoxal phosphate-dependent enzyme</fullName>
    </recommendedName>
</protein>
<dbReference type="Gene3D" id="3.90.1150.10">
    <property type="entry name" value="Aspartate Aminotransferase, domain 1"/>
    <property type="match status" value="1"/>
</dbReference>
<evidence type="ECO:0000256" key="3">
    <source>
        <dbReference type="ARBA" id="ARBA00008954"/>
    </source>
</evidence>
<comment type="caution">
    <text evidence="6">The sequence shown here is derived from an EMBL/GenBank/DDBJ whole genome shotgun (WGS) entry which is preliminary data.</text>
</comment>
<dbReference type="PANTHER" id="PTHR45688:SF3">
    <property type="entry name" value="ALANINE--GLYOXYLATE AMINOTRANSFERASE 2, MITOCHONDRIAL"/>
    <property type="match status" value="1"/>
</dbReference>
<organism evidence="6">
    <name type="scientific">marine sediment metagenome</name>
    <dbReference type="NCBI Taxonomy" id="412755"/>
    <lineage>
        <taxon>unclassified sequences</taxon>
        <taxon>metagenomes</taxon>
        <taxon>ecological metagenomes</taxon>
    </lineage>
</organism>
<dbReference type="AlphaFoldDB" id="X0VIR1"/>
<evidence type="ECO:0000256" key="5">
    <source>
        <dbReference type="ARBA" id="ARBA00022679"/>
    </source>
</evidence>
<accession>X0VIR1</accession>
<dbReference type="InterPro" id="IPR015424">
    <property type="entry name" value="PyrdxlP-dep_Trfase"/>
</dbReference>
<comment type="similarity">
    <text evidence="3">Belongs to the class-III pyridoxal-phosphate-dependent aminotransferase family.</text>
</comment>
<comment type="subcellular location">
    <subcellularLocation>
        <location evidence="2">Mitochondrion</location>
    </subcellularLocation>
</comment>
<keyword evidence="4" id="KW-0032">Aminotransferase</keyword>
<dbReference type="GO" id="GO:0005739">
    <property type="term" value="C:mitochondrion"/>
    <property type="evidence" value="ECO:0007669"/>
    <property type="project" value="UniProtKB-SubCell"/>
</dbReference>
<evidence type="ECO:0000313" key="6">
    <source>
        <dbReference type="EMBL" id="GAG18145.1"/>
    </source>
</evidence>
<dbReference type="InterPro" id="IPR015422">
    <property type="entry name" value="PyrdxlP-dep_Trfase_small"/>
</dbReference>
<comment type="cofactor">
    <cofactor evidence="1">
        <name>pyridoxal 5'-phosphate</name>
        <dbReference type="ChEBI" id="CHEBI:597326"/>
    </cofactor>
</comment>
<reference evidence="6" key="1">
    <citation type="journal article" date="2014" name="Front. Microbiol.">
        <title>High frequency of phylogenetically diverse reductive dehalogenase-homologous genes in deep subseafloor sedimentary metagenomes.</title>
        <authorList>
            <person name="Kawai M."/>
            <person name="Futagami T."/>
            <person name="Toyoda A."/>
            <person name="Takaki Y."/>
            <person name="Nishi S."/>
            <person name="Hori S."/>
            <person name="Arai W."/>
            <person name="Tsubouchi T."/>
            <person name="Morono Y."/>
            <person name="Uchiyama I."/>
            <person name="Ito T."/>
            <person name="Fujiyama A."/>
            <person name="Inagaki F."/>
            <person name="Takami H."/>
        </authorList>
    </citation>
    <scope>NUCLEOTIDE SEQUENCE</scope>
    <source>
        <strain evidence="6">Expedition CK06-06</strain>
    </source>
</reference>